<feature type="transmembrane region" description="Helical" evidence="5">
    <location>
        <begin position="72"/>
        <end position="95"/>
    </location>
</feature>
<keyword evidence="3 5" id="KW-1133">Transmembrane helix</keyword>
<dbReference type="PANTHER" id="PTHR23423">
    <property type="entry name" value="ORGANIC SOLUTE TRANSPORTER-RELATED"/>
    <property type="match status" value="1"/>
</dbReference>
<sequence length="339" mass="37712">MGILSHSGNSTCPAEPANANAKGIPITGSLTFQHLMQIIGWVCFGVTALLSLGLIIPHLFSYKVPNEQRQIFRIILLPVVYSLVYAVSLQTYAGAQYLEPIAALYEAVALVSLFLLYVDFVAPEPGTRQEFFSKLENTNKKGQNVPGGSLKWFRRSWRIVFFYLVAYTILIIAQEITQATGTYCATSMKPHFAHVWLQVFELGSTILAIIIVIRFQRRLKHHMVGRKALPKLLSFKLFVAITTIQHFVFSILSSHVSGNSTVTYHDITIGIQALLVCFESLITVISFYFVFRAGEYRRGQKEEGASLTVHGPARALLNSLNPVDLLRGIILAFGGFAKV</sequence>
<gene>
    <name evidence="6" type="ORF">LTR69_007911</name>
</gene>
<dbReference type="InterPro" id="IPR005178">
    <property type="entry name" value="Ostalpha/TMEM184C"/>
</dbReference>
<feature type="transmembrane region" description="Helical" evidence="5">
    <location>
        <begin position="196"/>
        <end position="215"/>
    </location>
</feature>
<evidence type="ECO:0000256" key="5">
    <source>
        <dbReference type="SAM" id="Phobius"/>
    </source>
</evidence>
<keyword evidence="7" id="KW-1185">Reference proteome</keyword>
<feature type="transmembrane region" description="Helical" evidence="5">
    <location>
        <begin position="235"/>
        <end position="257"/>
    </location>
</feature>
<protein>
    <recommendedName>
        <fullName evidence="8">DUF300 domain protein</fullName>
    </recommendedName>
</protein>
<feature type="transmembrane region" description="Helical" evidence="5">
    <location>
        <begin position="101"/>
        <end position="122"/>
    </location>
</feature>
<accession>A0ABR0J4Z2</accession>
<evidence type="ECO:0000256" key="4">
    <source>
        <dbReference type="ARBA" id="ARBA00023136"/>
    </source>
</evidence>
<comment type="subcellular location">
    <subcellularLocation>
        <location evidence="1">Membrane</location>
        <topology evidence="1">Multi-pass membrane protein</topology>
    </subcellularLocation>
</comment>
<dbReference type="Proteomes" id="UP001345691">
    <property type="component" value="Unassembled WGS sequence"/>
</dbReference>
<feature type="transmembrane region" description="Helical" evidence="5">
    <location>
        <begin position="38"/>
        <end position="60"/>
    </location>
</feature>
<evidence type="ECO:0008006" key="8">
    <source>
        <dbReference type="Google" id="ProtNLM"/>
    </source>
</evidence>
<name>A0ABR0J4Z2_9EURO</name>
<proteinExistence type="predicted"/>
<keyword evidence="4 5" id="KW-0472">Membrane</keyword>
<feature type="transmembrane region" description="Helical" evidence="5">
    <location>
        <begin position="159"/>
        <end position="176"/>
    </location>
</feature>
<keyword evidence="2 5" id="KW-0812">Transmembrane</keyword>
<evidence type="ECO:0000313" key="6">
    <source>
        <dbReference type="EMBL" id="KAK5056370.1"/>
    </source>
</evidence>
<dbReference type="Pfam" id="PF03619">
    <property type="entry name" value="Solute_trans_a"/>
    <property type="match status" value="1"/>
</dbReference>
<evidence type="ECO:0000256" key="3">
    <source>
        <dbReference type="ARBA" id="ARBA00022989"/>
    </source>
</evidence>
<evidence type="ECO:0000256" key="2">
    <source>
        <dbReference type="ARBA" id="ARBA00022692"/>
    </source>
</evidence>
<feature type="transmembrane region" description="Helical" evidence="5">
    <location>
        <begin position="269"/>
        <end position="291"/>
    </location>
</feature>
<dbReference type="EMBL" id="JAVRRF010000018">
    <property type="protein sequence ID" value="KAK5056370.1"/>
    <property type="molecule type" value="Genomic_DNA"/>
</dbReference>
<reference evidence="6 7" key="1">
    <citation type="submission" date="2023-08" db="EMBL/GenBank/DDBJ databases">
        <title>Black Yeasts Isolated from many extreme environments.</title>
        <authorList>
            <person name="Coleine C."/>
            <person name="Stajich J.E."/>
            <person name="Selbmann L."/>
        </authorList>
    </citation>
    <scope>NUCLEOTIDE SEQUENCE [LARGE SCALE GENOMIC DNA]</scope>
    <source>
        <strain evidence="6 7">CCFEE 6328</strain>
    </source>
</reference>
<dbReference type="SMART" id="SM01417">
    <property type="entry name" value="Solute_trans_a"/>
    <property type="match status" value="1"/>
</dbReference>
<evidence type="ECO:0000256" key="1">
    <source>
        <dbReference type="ARBA" id="ARBA00004141"/>
    </source>
</evidence>
<comment type="caution">
    <text evidence="6">The sequence shown here is derived from an EMBL/GenBank/DDBJ whole genome shotgun (WGS) entry which is preliminary data.</text>
</comment>
<organism evidence="6 7">
    <name type="scientific">Exophiala sideris</name>
    <dbReference type="NCBI Taxonomy" id="1016849"/>
    <lineage>
        <taxon>Eukaryota</taxon>
        <taxon>Fungi</taxon>
        <taxon>Dikarya</taxon>
        <taxon>Ascomycota</taxon>
        <taxon>Pezizomycotina</taxon>
        <taxon>Eurotiomycetes</taxon>
        <taxon>Chaetothyriomycetidae</taxon>
        <taxon>Chaetothyriales</taxon>
        <taxon>Herpotrichiellaceae</taxon>
        <taxon>Exophiala</taxon>
    </lineage>
</organism>
<evidence type="ECO:0000313" key="7">
    <source>
        <dbReference type="Proteomes" id="UP001345691"/>
    </source>
</evidence>